<dbReference type="InterPro" id="IPR003439">
    <property type="entry name" value="ABC_transporter-like_ATP-bd"/>
</dbReference>
<sequence length="593" mass="67053">MKSTLNNLMMENVDYKHRNESSLKRLLKLTIPHMRRIIIAAICVLLINVSLIIKPYILKLVIDDFLIKHIPSKGLYSIVNMGILYLLVSISGNFFAYTQENLINKVGQDILRNLRGHVFKTIELLPLSYLDKNSSGRLITRATNDVEAISDMYTDVILNLFQDVFLLIGIMYAMFMLNFKLALISLSVLPIMSIILFLLKKKIKTNFLNMKTLIGKINGFMAESISGMKLIQLFRAELEKKKEFENLNDHYFKSTLLQVRLNSILKPGTQLFENLTIALILFYGVNKIGNHTLEIGVLYAFTTYIKQFFDPISDLADQYTTIQSALVSADRIFELLDQNKTLEDLDSGLSLDKIEGNIEFKNVWFAYNNTDWILKDLSFKVAKGETVAFVGETGAGKSTIISLINGFYKVQKGEILIDGININDIKLKVLRKNIAVVLQDVFLFSGTIKSNITLNDEIEDQKINEAVEMSSFNNFISNCENGIDEPVMERGNTLSAGEKQLISFARALAHDPSVFVFDEATANIDTQTEKLIQKAIDNISKGRTTLVIAHRLSTIRNANKIIVMKNGKIVEEGNHSELIKSGSYYSYLIKQNS</sequence>
<keyword evidence="7 9" id="KW-1133">Transmembrane helix</keyword>
<keyword evidence="5" id="KW-0547">Nucleotide-binding</keyword>
<evidence type="ECO:0000256" key="1">
    <source>
        <dbReference type="ARBA" id="ARBA00004651"/>
    </source>
</evidence>
<name>A0A1W1XMB8_9CLOT</name>
<comment type="subcellular location">
    <subcellularLocation>
        <location evidence="1">Cell membrane</location>
        <topology evidence="1">Multi-pass membrane protein</topology>
    </subcellularLocation>
</comment>
<dbReference type="GO" id="GO:0015421">
    <property type="term" value="F:ABC-type oligopeptide transporter activity"/>
    <property type="evidence" value="ECO:0007669"/>
    <property type="project" value="TreeGrafter"/>
</dbReference>
<keyword evidence="2" id="KW-0813">Transport</keyword>
<evidence type="ECO:0000313" key="13">
    <source>
        <dbReference type="Proteomes" id="UP000192468"/>
    </source>
</evidence>
<dbReference type="Gene3D" id="1.20.1560.10">
    <property type="entry name" value="ABC transporter type 1, transmembrane domain"/>
    <property type="match status" value="1"/>
</dbReference>
<dbReference type="STRING" id="1121291.SAMN02745134_02328"/>
<accession>A0A1W1XMB8</accession>
<feature type="domain" description="ABC transmembrane type-1" evidence="11">
    <location>
        <begin position="38"/>
        <end position="324"/>
    </location>
</feature>
<dbReference type="InterPro" id="IPR017871">
    <property type="entry name" value="ABC_transporter-like_CS"/>
</dbReference>
<dbReference type="InterPro" id="IPR036640">
    <property type="entry name" value="ABC1_TM_sf"/>
</dbReference>
<dbReference type="FunFam" id="3.40.50.300:FF:000221">
    <property type="entry name" value="Multidrug ABC transporter ATP-binding protein"/>
    <property type="match status" value="1"/>
</dbReference>
<feature type="transmembrane region" description="Helical" evidence="9">
    <location>
        <begin position="156"/>
        <end position="175"/>
    </location>
</feature>
<feature type="transmembrane region" description="Helical" evidence="9">
    <location>
        <begin position="37"/>
        <end position="58"/>
    </location>
</feature>
<dbReference type="CDD" id="cd18544">
    <property type="entry name" value="ABC_6TM_TmrA_like"/>
    <property type="match status" value="1"/>
</dbReference>
<organism evidence="12 13">
    <name type="scientific">Clostridium acidisoli DSM 12555</name>
    <dbReference type="NCBI Taxonomy" id="1121291"/>
    <lineage>
        <taxon>Bacteria</taxon>
        <taxon>Bacillati</taxon>
        <taxon>Bacillota</taxon>
        <taxon>Clostridia</taxon>
        <taxon>Eubacteriales</taxon>
        <taxon>Clostridiaceae</taxon>
        <taxon>Clostridium</taxon>
    </lineage>
</organism>
<evidence type="ECO:0000256" key="3">
    <source>
        <dbReference type="ARBA" id="ARBA00022475"/>
    </source>
</evidence>
<dbReference type="RefSeq" id="WP_084116157.1">
    <property type="nucleotide sequence ID" value="NZ_FWXH01000008.1"/>
</dbReference>
<dbReference type="Gene3D" id="3.40.50.300">
    <property type="entry name" value="P-loop containing nucleotide triphosphate hydrolases"/>
    <property type="match status" value="1"/>
</dbReference>
<evidence type="ECO:0000256" key="6">
    <source>
        <dbReference type="ARBA" id="ARBA00022840"/>
    </source>
</evidence>
<evidence type="ECO:0000259" key="11">
    <source>
        <dbReference type="PROSITE" id="PS50929"/>
    </source>
</evidence>
<dbReference type="PROSITE" id="PS50893">
    <property type="entry name" value="ABC_TRANSPORTER_2"/>
    <property type="match status" value="1"/>
</dbReference>
<dbReference type="InterPro" id="IPR011527">
    <property type="entry name" value="ABC1_TM_dom"/>
</dbReference>
<evidence type="ECO:0000256" key="9">
    <source>
        <dbReference type="SAM" id="Phobius"/>
    </source>
</evidence>
<evidence type="ECO:0000256" key="7">
    <source>
        <dbReference type="ARBA" id="ARBA00022989"/>
    </source>
</evidence>
<dbReference type="InterPro" id="IPR003593">
    <property type="entry name" value="AAA+_ATPase"/>
</dbReference>
<evidence type="ECO:0000256" key="4">
    <source>
        <dbReference type="ARBA" id="ARBA00022692"/>
    </source>
</evidence>
<protein>
    <submittedName>
        <fullName evidence="12">ATP-binding cassette, subfamily B</fullName>
    </submittedName>
</protein>
<dbReference type="PANTHER" id="PTHR43394">
    <property type="entry name" value="ATP-DEPENDENT PERMEASE MDL1, MITOCHONDRIAL"/>
    <property type="match status" value="1"/>
</dbReference>
<keyword evidence="8 9" id="KW-0472">Membrane</keyword>
<feature type="transmembrane region" description="Helical" evidence="9">
    <location>
        <begin position="181"/>
        <end position="199"/>
    </location>
</feature>
<dbReference type="GO" id="GO:0005886">
    <property type="term" value="C:plasma membrane"/>
    <property type="evidence" value="ECO:0007669"/>
    <property type="project" value="UniProtKB-SubCell"/>
</dbReference>
<dbReference type="Pfam" id="PF00005">
    <property type="entry name" value="ABC_tran"/>
    <property type="match status" value="1"/>
</dbReference>
<keyword evidence="4 9" id="KW-0812">Transmembrane</keyword>
<evidence type="ECO:0000256" key="8">
    <source>
        <dbReference type="ARBA" id="ARBA00023136"/>
    </source>
</evidence>
<dbReference type="SUPFAM" id="SSF90123">
    <property type="entry name" value="ABC transporter transmembrane region"/>
    <property type="match status" value="1"/>
</dbReference>
<keyword evidence="13" id="KW-1185">Reference proteome</keyword>
<dbReference type="Pfam" id="PF00664">
    <property type="entry name" value="ABC_membrane"/>
    <property type="match status" value="1"/>
</dbReference>
<dbReference type="SUPFAM" id="SSF52540">
    <property type="entry name" value="P-loop containing nucleoside triphosphate hydrolases"/>
    <property type="match status" value="1"/>
</dbReference>
<dbReference type="CDD" id="cd03254">
    <property type="entry name" value="ABCC_Glucan_exporter_like"/>
    <property type="match status" value="1"/>
</dbReference>
<feature type="domain" description="ABC transporter" evidence="10">
    <location>
        <begin position="358"/>
        <end position="591"/>
    </location>
</feature>
<dbReference type="PROSITE" id="PS50929">
    <property type="entry name" value="ABC_TM1F"/>
    <property type="match status" value="1"/>
</dbReference>
<feature type="transmembrane region" description="Helical" evidence="9">
    <location>
        <begin position="78"/>
        <end position="97"/>
    </location>
</feature>
<dbReference type="InterPro" id="IPR039421">
    <property type="entry name" value="Type_1_exporter"/>
</dbReference>
<dbReference type="EMBL" id="FWXH01000008">
    <property type="protein sequence ID" value="SMC24994.1"/>
    <property type="molecule type" value="Genomic_DNA"/>
</dbReference>
<dbReference type="PROSITE" id="PS00211">
    <property type="entry name" value="ABC_TRANSPORTER_1"/>
    <property type="match status" value="1"/>
</dbReference>
<evidence type="ECO:0000256" key="2">
    <source>
        <dbReference type="ARBA" id="ARBA00022448"/>
    </source>
</evidence>
<dbReference type="InterPro" id="IPR027417">
    <property type="entry name" value="P-loop_NTPase"/>
</dbReference>
<gene>
    <name evidence="12" type="ORF">SAMN02745134_02328</name>
</gene>
<dbReference type="SMART" id="SM00382">
    <property type="entry name" value="AAA"/>
    <property type="match status" value="1"/>
</dbReference>
<keyword evidence="3" id="KW-1003">Cell membrane</keyword>
<evidence type="ECO:0000256" key="5">
    <source>
        <dbReference type="ARBA" id="ARBA00022741"/>
    </source>
</evidence>
<dbReference type="GO" id="GO:0005524">
    <property type="term" value="F:ATP binding"/>
    <property type="evidence" value="ECO:0007669"/>
    <property type="project" value="UniProtKB-KW"/>
</dbReference>
<dbReference type="OrthoDB" id="9762778at2"/>
<reference evidence="12 13" key="1">
    <citation type="submission" date="2017-04" db="EMBL/GenBank/DDBJ databases">
        <authorList>
            <person name="Afonso C.L."/>
            <person name="Miller P.J."/>
            <person name="Scott M.A."/>
            <person name="Spackman E."/>
            <person name="Goraichik I."/>
            <person name="Dimitrov K.M."/>
            <person name="Suarez D.L."/>
            <person name="Swayne D.E."/>
        </authorList>
    </citation>
    <scope>NUCLEOTIDE SEQUENCE [LARGE SCALE GENOMIC DNA]</scope>
    <source>
        <strain evidence="12 13">DSM 12555</strain>
    </source>
</reference>
<dbReference type="AlphaFoldDB" id="A0A1W1XMB8"/>
<dbReference type="GO" id="GO:0016887">
    <property type="term" value="F:ATP hydrolysis activity"/>
    <property type="evidence" value="ECO:0007669"/>
    <property type="project" value="InterPro"/>
</dbReference>
<proteinExistence type="predicted"/>
<evidence type="ECO:0000313" key="12">
    <source>
        <dbReference type="EMBL" id="SMC24994.1"/>
    </source>
</evidence>
<evidence type="ECO:0000259" key="10">
    <source>
        <dbReference type="PROSITE" id="PS50893"/>
    </source>
</evidence>
<dbReference type="PANTHER" id="PTHR43394:SF1">
    <property type="entry name" value="ATP-BINDING CASSETTE SUB-FAMILY B MEMBER 10, MITOCHONDRIAL"/>
    <property type="match status" value="1"/>
</dbReference>
<keyword evidence="6 12" id="KW-0067">ATP-binding</keyword>
<dbReference type="Proteomes" id="UP000192468">
    <property type="component" value="Unassembled WGS sequence"/>
</dbReference>